<evidence type="ECO:0000313" key="9">
    <source>
        <dbReference type="Proteomes" id="UP000236047"/>
    </source>
</evidence>
<evidence type="ECO:0000256" key="3">
    <source>
        <dbReference type="ARBA" id="ARBA00022989"/>
    </source>
</evidence>
<dbReference type="AlphaFoldDB" id="A0A2N8P8K1"/>
<keyword evidence="4 6" id="KW-0472">Membrane</keyword>
<evidence type="ECO:0000256" key="1">
    <source>
        <dbReference type="ARBA" id="ARBA00004141"/>
    </source>
</evidence>
<dbReference type="InterPro" id="IPR013525">
    <property type="entry name" value="ABC2_TM"/>
</dbReference>
<comment type="subcellular location">
    <subcellularLocation>
        <location evidence="1">Membrane</location>
        <topology evidence="1">Multi-pass membrane protein</topology>
    </subcellularLocation>
</comment>
<dbReference type="Pfam" id="PF01061">
    <property type="entry name" value="ABC2_membrane"/>
    <property type="match status" value="1"/>
</dbReference>
<dbReference type="Proteomes" id="UP000236047">
    <property type="component" value="Unassembled WGS sequence"/>
</dbReference>
<reference evidence="9" key="1">
    <citation type="submission" date="2015-09" db="EMBL/GenBank/DDBJ databases">
        <authorList>
            <person name="Graham D.E."/>
            <person name="Mahan K.M."/>
            <person name="Klingeman D.M."/>
            <person name="Fida T."/>
            <person name="Giannone R.J."/>
            <person name="Hettich R.L."/>
            <person name="Parry R.J."/>
            <person name="Spain J.C."/>
        </authorList>
    </citation>
    <scope>NUCLEOTIDE SEQUENCE [LARGE SCALE GENOMIC DNA]</scope>
    <source>
        <strain evidence="9">JCM 4701</strain>
    </source>
</reference>
<feature type="transmembrane region" description="Helical" evidence="6">
    <location>
        <begin position="26"/>
        <end position="47"/>
    </location>
</feature>
<accession>A0A2N8P8K1</accession>
<feature type="transmembrane region" description="Helical" evidence="6">
    <location>
        <begin position="59"/>
        <end position="83"/>
    </location>
</feature>
<dbReference type="PANTHER" id="PTHR43027">
    <property type="entry name" value="DOXORUBICIN RESISTANCE ABC TRANSPORTER PERMEASE PROTEIN DRRC-RELATED"/>
    <property type="match status" value="1"/>
</dbReference>
<proteinExistence type="predicted"/>
<dbReference type="RefSeq" id="WP_102925065.1">
    <property type="nucleotide sequence ID" value="NZ_LJSN01000003.1"/>
</dbReference>
<evidence type="ECO:0000313" key="8">
    <source>
        <dbReference type="EMBL" id="PNE37330.1"/>
    </source>
</evidence>
<sequence>MSNATTHLAALSRVELTLFLRSKSNLFNVLVIPAMITMGTTTVMKQFDLEGAGLAMGQVMISTSAGIVLVMALYAPLVGTYVLRREEHVLKRLRTGEVSDLVILASPAVPMTLAAAFQFALIATAVSVIAGLGAPAAPHLVLLGVLLGAVLTAAIAALSTAAARTAESAQGISTIGFLLLLLTSGTLVPLEVLPEAMGDVLRFFPLTPVVALVRSGWTGQHSGPADTLIAIVTLLAWTALAAWGAHRNFRWEPRT</sequence>
<dbReference type="GO" id="GO:0140359">
    <property type="term" value="F:ABC-type transporter activity"/>
    <property type="evidence" value="ECO:0007669"/>
    <property type="project" value="InterPro"/>
</dbReference>
<dbReference type="GO" id="GO:0043190">
    <property type="term" value="C:ATP-binding cassette (ABC) transporter complex"/>
    <property type="evidence" value="ECO:0007669"/>
    <property type="project" value="InterPro"/>
</dbReference>
<dbReference type="PIRSF" id="PIRSF006648">
    <property type="entry name" value="DrrB"/>
    <property type="match status" value="1"/>
</dbReference>
<feature type="domain" description="ABC-2 type transporter transmembrane" evidence="7">
    <location>
        <begin position="8"/>
        <end position="215"/>
    </location>
</feature>
<keyword evidence="3 6" id="KW-1133">Transmembrane helix</keyword>
<feature type="transmembrane region" description="Helical" evidence="6">
    <location>
        <begin position="140"/>
        <end position="163"/>
    </location>
</feature>
<gene>
    <name evidence="8" type="ORF">AOB60_23645</name>
</gene>
<keyword evidence="9" id="KW-1185">Reference proteome</keyword>
<keyword evidence="2 6" id="KW-0812">Transmembrane</keyword>
<evidence type="ECO:0000256" key="4">
    <source>
        <dbReference type="ARBA" id="ARBA00023136"/>
    </source>
</evidence>
<dbReference type="GO" id="GO:0046677">
    <property type="term" value="P:response to antibiotic"/>
    <property type="evidence" value="ECO:0007669"/>
    <property type="project" value="UniProtKB-KW"/>
</dbReference>
<evidence type="ECO:0000256" key="5">
    <source>
        <dbReference type="ARBA" id="ARBA00023251"/>
    </source>
</evidence>
<evidence type="ECO:0000256" key="2">
    <source>
        <dbReference type="ARBA" id="ARBA00022692"/>
    </source>
</evidence>
<keyword evidence="5" id="KW-0046">Antibiotic resistance</keyword>
<dbReference type="EMBL" id="LJSN01000003">
    <property type="protein sequence ID" value="PNE37330.1"/>
    <property type="molecule type" value="Genomic_DNA"/>
</dbReference>
<evidence type="ECO:0000259" key="7">
    <source>
        <dbReference type="Pfam" id="PF01061"/>
    </source>
</evidence>
<comment type="caution">
    <text evidence="8">The sequence shown here is derived from an EMBL/GenBank/DDBJ whole genome shotgun (WGS) entry which is preliminary data.</text>
</comment>
<feature type="transmembrane region" description="Helical" evidence="6">
    <location>
        <begin position="175"/>
        <end position="193"/>
    </location>
</feature>
<dbReference type="PANTHER" id="PTHR43027:SF2">
    <property type="entry name" value="TRANSPORT PERMEASE PROTEIN"/>
    <property type="match status" value="1"/>
</dbReference>
<organism evidence="8 9">
    <name type="scientific">Streptomyces noursei</name>
    <name type="common">Streptomyces albulus</name>
    <dbReference type="NCBI Taxonomy" id="1971"/>
    <lineage>
        <taxon>Bacteria</taxon>
        <taxon>Bacillati</taxon>
        <taxon>Actinomycetota</taxon>
        <taxon>Actinomycetes</taxon>
        <taxon>Kitasatosporales</taxon>
        <taxon>Streptomycetaceae</taxon>
        <taxon>Streptomyces</taxon>
    </lineage>
</organism>
<protein>
    <recommendedName>
        <fullName evidence="7">ABC-2 type transporter transmembrane domain-containing protein</fullName>
    </recommendedName>
</protein>
<name>A0A2N8P8K1_STRNR</name>
<evidence type="ECO:0000256" key="6">
    <source>
        <dbReference type="SAM" id="Phobius"/>
    </source>
</evidence>
<dbReference type="InterPro" id="IPR052902">
    <property type="entry name" value="ABC-2_transporter"/>
</dbReference>
<feature type="transmembrane region" description="Helical" evidence="6">
    <location>
        <begin position="227"/>
        <end position="245"/>
    </location>
</feature>
<dbReference type="InterPro" id="IPR000412">
    <property type="entry name" value="ABC_2_transport"/>
</dbReference>
<feature type="transmembrane region" description="Helical" evidence="6">
    <location>
        <begin position="104"/>
        <end position="134"/>
    </location>
</feature>